<evidence type="ECO:0000313" key="2">
    <source>
        <dbReference type="Proteomes" id="UP000785679"/>
    </source>
</evidence>
<dbReference type="EMBL" id="RRYP01003478">
    <property type="protein sequence ID" value="TNV83769.1"/>
    <property type="molecule type" value="Genomic_DNA"/>
</dbReference>
<gene>
    <name evidence="1" type="ORF">FGO68_gene13034</name>
</gene>
<sequence length="133" mass="14900">MGYLQSFIISFKHSFLLEYHQGSSSLSPRFTVGSISQSSHILVGQFSANFAFYFSYRFLSLSSNFIAVFLSKGWRDFMLSRLQGFLTKTLTSLKLVSSGFLMISSQASLQKKQELITVVSQSEDERLGVAIKG</sequence>
<organism evidence="1 2">
    <name type="scientific">Halteria grandinella</name>
    <dbReference type="NCBI Taxonomy" id="5974"/>
    <lineage>
        <taxon>Eukaryota</taxon>
        <taxon>Sar</taxon>
        <taxon>Alveolata</taxon>
        <taxon>Ciliophora</taxon>
        <taxon>Intramacronucleata</taxon>
        <taxon>Spirotrichea</taxon>
        <taxon>Stichotrichia</taxon>
        <taxon>Sporadotrichida</taxon>
        <taxon>Halteriidae</taxon>
        <taxon>Halteria</taxon>
    </lineage>
</organism>
<protein>
    <submittedName>
        <fullName evidence="1">Uncharacterized protein</fullName>
    </submittedName>
</protein>
<reference evidence="1" key="1">
    <citation type="submission" date="2019-06" db="EMBL/GenBank/DDBJ databases">
        <authorList>
            <person name="Zheng W."/>
        </authorList>
    </citation>
    <scope>NUCLEOTIDE SEQUENCE</scope>
    <source>
        <strain evidence="1">QDHG01</strain>
    </source>
</reference>
<dbReference type="Proteomes" id="UP000785679">
    <property type="component" value="Unassembled WGS sequence"/>
</dbReference>
<keyword evidence="2" id="KW-1185">Reference proteome</keyword>
<comment type="caution">
    <text evidence="1">The sequence shown here is derived from an EMBL/GenBank/DDBJ whole genome shotgun (WGS) entry which is preliminary data.</text>
</comment>
<dbReference type="AlphaFoldDB" id="A0A8J8P0X0"/>
<accession>A0A8J8P0X0</accession>
<name>A0A8J8P0X0_HALGN</name>
<proteinExistence type="predicted"/>
<evidence type="ECO:0000313" key="1">
    <source>
        <dbReference type="EMBL" id="TNV83769.1"/>
    </source>
</evidence>